<keyword evidence="2 5" id="KW-0813">Transport</keyword>
<gene>
    <name evidence="6" type="ORF">RM6536_0692</name>
</gene>
<dbReference type="GO" id="GO:0046872">
    <property type="term" value="F:metal ion binding"/>
    <property type="evidence" value="ECO:0007669"/>
    <property type="project" value="UniProtKB-KW"/>
</dbReference>
<dbReference type="InterPro" id="IPR050492">
    <property type="entry name" value="Bact_metal-bind_prot9"/>
</dbReference>
<dbReference type="PANTHER" id="PTHR42953:SF1">
    <property type="entry name" value="METAL-BINDING PROTEIN HI_0362-RELATED"/>
    <property type="match status" value="1"/>
</dbReference>
<reference evidence="7" key="1">
    <citation type="submission" date="2015-08" db="EMBL/GenBank/DDBJ databases">
        <title>Complete genome sequence of Rothia mucilaginosa strain NUM-Rm6536.</title>
        <authorList>
            <person name="Nambu T."/>
        </authorList>
    </citation>
    <scope>NUCLEOTIDE SEQUENCE [LARGE SCALE GENOMIC DNA]</scope>
    <source>
        <strain evidence="7">NUM-Rm6536</strain>
    </source>
</reference>
<evidence type="ECO:0000256" key="2">
    <source>
        <dbReference type="ARBA" id="ARBA00022448"/>
    </source>
</evidence>
<evidence type="ECO:0000256" key="4">
    <source>
        <dbReference type="ARBA" id="ARBA00022729"/>
    </source>
</evidence>
<keyword evidence="4" id="KW-0732">Signal</keyword>
<dbReference type="Pfam" id="PF01297">
    <property type="entry name" value="ZnuA"/>
    <property type="match status" value="2"/>
</dbReference>
<keyword evidence="3" id="KW-0479">Metal-binding</keyword>
<dbReference type="GO" id="GO:0030001">
    <property type="term" value="P:metal ion transport"/>
    <property type="evidence" value="ECO:0007669"/>
    <property type="project" value="InterPro"/>
</dbReference>
<dbReference type="AlphaFoldDB" id="A0A0K2RYN9"/>
<dbReference type="SUPFAM" id="SSF53807">
    <property type="entry name" value="Helical backbone' metal receptor"/>
    <property type="match status" value="1"/>
</dbReference>
<dbReference type="GO" id="GO:0007155">
    <property type="term" value="P:cell adhesion"/>
    <property type="evidence" value="ECO:0007669"/>
    <property type="project" value="InterPro"/>
</dbReference>
<evidence type="ECO:0000313" key="7">
    <source>
        <dbReference type="Proteomes" id="UP000066203"/>
    </source>
</evidence>
<accession>A0A0K2RYN9</accession>
<organism evidence="6">
    <name type="scientific">Rothia mucilaginosa</name>
    <dbReference type="NCBI Taxonomy" id="43675"/>
    <lineage>
        <taxon>Bacteria</taxon>
        <taxon>Bacillati</taxon>
        <taxon>Actinomycetota</taxon>
        <taxon>Actinomycetes</taxon>
        <taxon>Micrococcales</taxon>
        <taxon>Micrococcaceae</taxon>
        <taxon>Rothia</taxon>
    </lineage>
</organism>
<dbReference type="PANTHER" id="PTHR42953">
    <property type="entry name" value="HIGH-AFFINITY ZINC UPTAKE SYSTEM PROTEIN ZNUA-RELATED"/>
    <property type="match status" value="1"/>
</dbReference>
<dbReference type="PRINTS" id="PR00690">
    <property type="entry name" value="ADHESNFAMILY"/>
</dbReference>
<dbReference type="RefSeq" id="WP_060824071.1">
    <property type="nucleotide sequence ID" value="NZ_AP014938.1"/>
</dbReference>
<dbReference type="InterPro" id="IPR006311">
    <property type="entry name" value="TAT_signal"/>
</dbReference>
<evidence type="ECO:0000256" key="5">
    <source>
        <dbReference type="RuleBase" id="RU003512"/>
    </source>
</evidence>
<name>A0A0K2RYN9_9MICC</name>
<evidence type="ECO:0000256" key="3">
    <source>
        <dbReference type="ARBA" id="ARBA00022723"/>
    </source>
</evidence>
<dbReference type="InterPro" id="IPR022434">
    <property type="entry name" value="ABC_LPXTG_lipo_actinobac"/>
</dbReference>
<dbReference type="InterPro" id="IPR006128">
    <property type="entry name" value="Lipoprotein_PsaA-like"/>
</dbReference>
<evidence type="ECO:0000313" key="6">
    <source>
        <dbReference type="EMBL" id="BAS19939.1"/>
    </source>
</evidence>
<comment type="similarity">
    <text evidence="5">Belongs to the bacterial solute-binding protein 9 family.</text>
</comment>
<comment type="subcellular location">
    <subcellularLocation>
        <location evidence="1">Cell envelope</location>
    </subcellularLocation>
</comment>
<dbReference type="InterPro" id="IPR006127">
    <property type="entry name" value="ZnuA-like"/>
</dbReference>
<dbReference type="NCBIfam" id="TIGR03772">
    <property type="entry name" value="anch_rpt_subst"/>
    <property type="match status" value="1"/>
</dbReference>
<proteinExistence type="inferred from homology"/>
<dbReference type="PROSITE" id="PS51318">
    <property type="entry name" value="TAT"/>
    <property type="match status" value="1"/>
</dbReference>
<evidence type="ECO:0000256" key="1">
    <source>
        <dbReference type="ARBA" id="ARBA00004196"/>
    </source>
</evidence>
<dbReference type="InterPro" id="IPR006129">
    <property type="entry name" value="AdhesinB"/>
</dbReference>
<dbReference type="PATRIC" id="fig|43675.28.peg.709"/>
<dbReference type="PRINTS" id="PR00691">
    <property type="entry name" value="ADHESINB"/>
</dbReference>
<sequence length="583" mass="61717">MTPHSGHTGNRAHAYSRRTALTLASRIAVGAGVGAGAFALSGCASTVNASSDRMRVVATTPILADLAQQIAGERASVHSLVPAGADPHSYEPSLRDIRDVAYARCALTNGLLLEQRKLSKMVEANLPAGVVSVAVAEKIEQYGGKLEAIVEDASLDSIWLGLRVEEGGQNESAPADSSDAGMRFEVQSVRARTSTDSSNAQLAAFITQTFGAVEMLCDSHARGVNLTREGDTAIRTGDMGSLELPLQAHTHLSWAFSDAGEYAIELSATAVNAPESVRSSRGTLYCAVGRDPQQLVDRLAKEQNVSASDIKVLSAGHADITARTGDGRLVLRADSSQGAVEYELNRTVVAVPSRTLQEVPAGGSYRFLRSGASEHRGQVYLLAQAVLGKHVHGEIDPHIWHSVPNAKASVQVIRDALTSADPEGASEYATRTEQVMKELDALDAQLRQVYGGLPESARNLVTTHDGYRYLASTYGLHIAGFVSASASGEPSIQQRQRLRRTVEDLKVPAIYLDKSTAMRSPVLTELAREAQVRTGVLYSDTLDAQAPHYAQMMLANAHTIALCSGASSGGDSSGASCSEASTS</sequence>
<dbReference type="Proteomes" id="UP000066203">
    <property type="component" value="Chromosome"/>
</dbReference>
<dbReference type="EMBL" id="AP014938">
    <property type="protein sequence ID" value="BAS19939.1"/>
    <property type="molecule type" value="Genomic_DNA"/>
</dbReference>
<dbReference type="GO" id="GO:0030313">
    <property type="term" value="C:cell envelope"/>
    <property type="evidence" value="ECO:0007669"/>
    <property type="project" value="UniProtKB-SubCell"/>
</dbReference>
<protein>
    <submittedName>
        <fullName evidence="6">Zinc ABC transporter ZnuA</fullName>
    </submittedName>
</protein>
<dbReference type="Gene3D" id="3.40.50.1980">
    <property type="entry name" value="Nitrogenase molybdenum iron protein domain"/>
    <property type="match status" value="3"/>
</dbReference>